<reference evidence="1 2" key="1">
    <citation type="journal article" date="2014" name="Am. J. Bot.">
        <title>Genome assembly and annotation for red clover (Trifolium pratense; Fabaceae).</title>
        <authorList>
            <person name="Istvanek J."/>
            <person name="Jaros M."/>
            <person name="Krenek A."/>
            <person name="Repkova J."/>
        </authorList>
    </citation>
    <scope>NUCLEOTIDE SEQUENCE [LARGE SCALE GENOMIC DNA]</scope>
    <source>
        <strain evidence="2">cv. Tatra</strain>
        <tissue evidence="1">Young leaves</tissue>
    </source>
</reference>
<dbReference type="EMBL" id="ASHM01196278">
    <property type="protein sequence ID" value="PNX66622.1"/>
    <property type="molecule type" value="Genomic_DNA"/>
</dbReference>
<reference evidence="1 2" key="2">
    <citation type="journal article" date="2017" name="Front. Plant Sci.">
        <title>Gene Classification and Mining of Molecular Markers Useful in Red Clover (Trifolium pratense) Breeding.</title>
        <authorList>
            <person name="Istvanek J."/>
            <person name="Dluhosova J."/>
            <person name="Dluhos P."/>
            <person name="Patkova L."/>
            <person name="Nedelnik J."/>
            <person name="Repkova J."/>
        </authorList>
    </citation>
    <scope>NUCLEOTIDE SEQUENCE [LARGE SCALE GENOMIC DNA]</scope>
    <source>
        <strain evidence="2">cv. Tatra</strain>
        <tissue evidence="1">Young leaves</tissue>
    </source>
</reference>
<name>A0A2K3KK20_TRIPR</name>
<feature type="non-terminal residue" evidence="1">
    <location>
        <position position="78"/>
    </location>
</feature>
<proteinExistence type="predicted"/>
<evidence type="ECO:0000313" key="2">
    <source>
        <dbReference type="Proteomes" id="UP000236291"/>
    </source>
</evidence>
<evidence type="ECO:0000313" key="1">
    <source>
        <dbReference type="EMBL" id="PNX66622.1"/>
    </source>
</evidence>
<dbReference type="AlphaFoldDB" id="A0A2K3KK20"/>
<comment type="caution">
    <text evidence="1">The sequence shown here is derived from an EMBL/GenBank/DDBJ whole genome shotgun (WGS) entry which is preliminary data.</text>
</comment>
<gene>
    <name evidence="1" type="ORF">L195_g063139</name>
</gene>
<accession>A0A2K3KK20</accession>
<dbReference type="Proteomes" id="UP000236291">
    <property type="component" value="Unassembled WGS sequence"/>
</dbReference>
<organism evidence="1 2">
    <name type="scientific">Trifolium pratense</name>
    <name type="common">Red clover</name>
    <dbReference type="NCBI Taxonomy" id="57577"/>
    <lineage>
        <taxon>Eukaryota</taxon>
        <taxon>Viridiplantae</taxon>
        <taxon>Streptophyta</taxon>
        <taxon>Embryophyta</taxon>
        <taxon>Tracheophyta</taxon>
        <taxon>Spermatophyta</taxon>
        <taxon>Magnoliopsida</taxon>
        <taxon>eudicotyledons</taxon>
        <taxon>Gunneridae</taxon>
        <taxon>Pentapetalae</taxon>
        <taxon>rosids</taxon>
        <taxon>fabids</taxon>
        <taxon>Fabales</taxon>
        <taxon>Fabaceae</taxon>
        <taxon>Papilionoideae</taxon>
        <taxon>50 kb inversion clade</taxon>
        <taxon>NPAAA clade</taxon>
        <taxon>Hologalegina</taxon>
        <taxon>IRL clade</taxon>
        <taxon>Trifolieae</taxon>
        <taxon>Trifolium</taxon>
    </lineage>
</organism>
<sequence length="78" mass="8603">MGVTPPESKTLVGPRPVAPGYQDCRYDSCNFVPGTAEENAAWNIADAAWKVANDKQRASYQKLDEKIAAFNANLRSRM</sequence>
<protein>
    <submittedName>
        <fullName evidence="1">Uncharacterized protein</fullName>
    </submittedName>
</protein>